<evidence type="ECO:0000256" key="1">
    <source>
        <dbReference type="SAM" id="MobiDB-lite"/>
    </source>
</evidence>
<keyword evidence="2" id="KW-0472">Membrane</keyword>
<feature type="compositionally biased region" description="Polar residues" evidence="1">
    <location>
        <begin position="83"/>
        <end position="102"/>
    </location>
</feature>
<dbReference type="OrthoDB" id="767900at2759"/>
<dbReference type="Gramene" id="OMO70489">
    <property type="protein sequence ID" value="OMO70489"/>
    <property type="gene ID" value="CCACVL1_18881"/>
</dbReference>
<evidence type="ECO:0000313" key="3">
    <source>
        <dbReference type="EMBL" id="OMO70489.1"/>
    </source>
</evidence>
<gene>
    <name evidence="3" type="ORF">CCACVL1_18881</name>
</gene>
<organism evidence="3 4">
    <name type="scientific">Corchorus capsularis</name>
    <name type="common">Jute</name>
    <dbReference type="NCBI Taxonomy" id="210143"/>
    <lineage>
        <taxon>Eukaryota</taxon>
        <taxon>Viridiplantae</taxon>
        <taxon>Streptophyta</taxon>
        <taxon>Embryophyta</taxon>
        <taxon>Tracheophyta</taxon>
        <taxon>Spermatophyta</taxon>
        <taxon>Magnoliopsida</taxon>
        <taxon>eudicotyledons</taxon>
        <taxon>Gunneridae</taxon>
        <taxon>Pentapetalae</taxon>
        <taxon>rosids</taxon>
        <taxon>malvids</taxon>
        <taxon>Malvales</taxon>
        <taxon>Malvaceae</taxon>
        <taxon>Grewioideae</taxon>
        <taxon>Apeibeae</taxon>
        <taxon>Corchorus</taxon>
    </lineage>
</organism>
<dbReference type="Proteomes" id="UP000188268">
    <property type="component" value="Unassembled WGS sequence"/>
</dbReference>
<dbReference type="OMA" id="MVILFIM"/>
<dbReference type="EMBL" id="AWWV01011799">
    <property type="protein sequence ID" value="OMO70489.1"/>
    <property type="molecule type" value="Genomic_DNA"/>
</dbReference>
<protein>
    <submittedName>
        <fullName evidence="3">Uncharacterized protein</fullName>
    </submittedName>
</protein>
<keyword evidence="2" id="KW-1133">Transmembrane helix</keyword>
<sequence>MGSVLIVSLPMVIVFILLCFGCYVMGRNKGQQEGRAMAAREQAINNNPQAMFTDGAHMATGTPASPVPHQYPPAAFPSPSPHQPNGNGNPIYLKQQNGMNIV</sequence>
<evidence type="ECO:0000256" key="2">
    <source>
        <dbReference type="SAM" id="Phobius"/>
    </source>
</evidence>
<comment type="caution">
    <text evidence="3">The sequence shown here is derived from an EMBL/GenBank/DDBJ whole genome shotgun (WGS) entry which is preliminary data.</text>
</comment>
<name>A0A1R3HJG5_COCAP</name>
<dbReference type="AlphaFoldDB" id="A0A1R3HJG5"/>
<feature type="transmembrane region" description="Helical" evidence="2">
    <location>
        <begin position="6"/>
        <end position="26"/>
    </location>
</feature>
<keyword evidence="4" id="KW-1185">Reference proteome</keyword>
<accession>A0A1R3HJG5</accession>
<keyword evidence="2" id="KW-0812">Transmembrane</keyword>
<proteinExistence type="predicted"/>
<reference evidence="3 4" key="1">
    <citation type="submission" date="2013-09" db="EMBL/GenBank/DDBJ databases">
        <title>Corchorus capsularis genome sequencing.</title>
        <authorList>
            <person name="Alam M."/>
            <person name="Haque M.S."/>
            <person name="Islam M.S."/>
            <person name="Emdad E.M."/>
            <person name="Islam M.M."/>
            <person name="Ahmed B."/>
            <person name="Halim A."/>
            <person name="Hossen Q.M.M."/>
            <person name="Hossain M.Z."/>
            <person name="Ahmed R."/>
            <person name="Khan M.M."/>
            <person name="Islam R."/>
            <person name="Rashid M.M."/>
            <person name="Khan S.A."/>
            <person name="Rahman M.S."/>
            <person name="Alam M."/>
        </authorList>
    </citation>
    <scope>NUCLEOTIDE SEQUENCE [LARGE SCALE GENOMIC DNA]</scope>
    <source>
        <strain evidence="4">cv. CVL-1</strain>
        <tissue evidence="3">Whole seedling</tissue>
    </source>
</reference>
<evidence type="ECO:0000313" key="4">
    <source>
        <dbReference type="Proteomes" id="UP000188268"/>
    </source>
</evidence>
<feature type="region of interest" description="Disordered" evidence="1">
    <location>
        <begin position="52"/>
        <end position="102"/>
    </location>
</feature>
<feature type="compositionally biased region" description="Pro residues" evidence="1">
    <location>
        <begin position="65"/>
        <end position="82"/>
    </location>
</feature>